<reference evidence="2 3" key="1">
    <citation type="journal article" date="2016" name="Nat. Commun.">
        <title>Thousands of microbial genomes shed light on interconnected biogeochemical processes in an aquifer system.</title>
        <authorList>
            <person name="Anantharaman K."/>
            <person name="Brown C.T."/>
            <person name="Hug L.A."/>
            <person name="Sharon I."/>
            <person name="Castelle C.J."/>
            <person name="Probst A.J."/>
            <person name="Thomas B.C."/>
            <person name="Singh A."/>
            <person name="Wilkins M.J."/>
            <person name="Karaoz U."/>
            <person name="Brodie E.L."/>
            <person name="Williams K.H."/>
            <person name="Hubbard S.S."/>
            <person name="Banfield J.F."/>
        </authorList>
    </citation>
    <scope>NUCLEOTIDE SEQUENCE [LARGE SCALE GENOMIC DNA]</scope>
</reference>
<dbReference type="Pfam" id="PF00483">
    <property type="entry name" value="NTP_transferase"/>
    <property type="match status" value="1"/>
</dbReference>
<evidence type="ECO:0000313" key="3">
    <source>
        <dbReference type="Proteomes" id="UP000179153"/>
    </source>
</evidence>
<dbReference type="Gene3D" id="3.90.550.10">
    <property type="entry name" value="Spore Coat Polysaccharide Biosynthesis Protein SpsA, Chain A"/>
    <property type="match status" value="1"/>
</dbReference>
<gene>
    <name evidence="2" type="ORF">A2932_02115</name>
</gene>
<dbReference type="STRING" id="1802163.A2932_02115"/>
<accession>A0A1G2HG95</accession>
<dbReference type="InterPro" id="IPR050486">
    <property type="entry name" value="Mannose-1P_guanyltransferase"/>
</dbReference>
<sequence length="253" mass="28407">MKAIILAAGRGTRLPVSARDIPKVMVDVAGKPVLQHQIDLLKKHEVHDIRVSLGVKAEAVIEYLKGKNIEYANAGAALGTAGNIRYALDSDTNEPFMVLNGDVLSDINLKEFQKTFSQSGADFMLVAYYLNDVREYGHLDLEDTDMRNIKKVNAFLEKPKSETPISGFMNAGVYICRPERFLLLKKGGLYSMEKEIFPQLVREGKLYAYIHDGWWREMGTEERLAALREELGAKHKNHTGSTGVFGVYEKREA</sequence>
<comment type="caution">
    <text evidence="2">The sequence shown here is derived from an EMBL/GenBank/DDBJ whole genome shotgun (WGS) entry which is preliminary data.</text>
</comment>
<dbReference type="InterPro" id="IPR005835">
    <property type="entry name" value="NTP_transferase_dom"/>
</dbReference>
<dbReference type="CDD" id="cd04181">
    <property type="entry name" value="NTP_transferase"/>
    <property type="match status" value="1"/>
</dbReference>
<dbReference type="AlphaFoldDB" id="A0A1G2HG95"/>
<protein>
    <recommendedName>
        <fullName evidence="1">Nucleotidyl transferase domain-containing protein</fullName>
    </recommendedName>
</protein>
<feature type="domain" description="Nucleotidyl transferase" evidence="1">
    <location>
        <begin position="2"/>
        <end position="227"/>
    </location>
</feature>
<evidence type="ECO:0000259" key="1">
    <source>
        <dbReference type="Pfam" id="PF00483"/>
    </source>
</evidence>
<organism evidence="2 3">
    <name type="scientific">Candidatus Spechtbacteria bacterium RIFCSPLOWO2_01_FULL_46_10</name>
    <dbReference type="NCBI Taxonomy" id="1802163"/>
    <lineage>
        <taxon>Bacteria</taxon>
        <taxon>Candidatus Spechtiibacteriota</taxon>
    </lineage>
</organism>
<dbReference type="SUPFAM" id="SSF53448">
    <property type="entry name" value="Nucleotide-diphospho-sugar transferases"/>
    <property type="match status" value="1"/>
</dbReference>
<dbReference type="PANTHER" id="PTHR22572">
    <property type="entry name" value="SUGAR-1-PHOSPHATE GUANYL TRANSFERASE"/>
    <property type="match status" value="1"/>
</dbReference>
<dbReference type="EMBL" id="MHOI01000021">
    <property type="protein sequence ID" value="OGZ61290.1"/>
    <property type="molecule type" value="Genomic_DNA"/>
</dbReference>
<dbReference type="Proteomes" id="UP000179153">
    <property type="component" value="Unassembled WGS sequence"/>
</dbReference>
<proteinExistence type="predicted"/>
<name>A0A1G2HG95_9BACT</name>
<dbReference type="InterPro" id="IPR029044">
    <property type="entry name" value="Nucleotide-diphossugar_trans"/>
</dbReference>
<evidence type="ECO:0000313" key="2">
    <source>
        <dbReference type="EMBL" id="OGZ61290.1"/>
    </source>
</evidence>